<dbReference type="PANTHER" id="PTHR45947">
    <property type="entry name" value="SULFOQUINOVOSYL TRANSFERASE SQD2"/>
    <property type="match status" value="1"/>
</dbReference>
<dbReference type="AlphaFoldDB" id="A0A9D9EHE7"/>
<reference evidence="3" key="1">
    <citation type="submission" date="2020-10" db="EMBL/GenBank/DDBJ databases">
        <authorList>
            <person name="Gilroy R."/>
        </authorList>
    </citation>
    <scope>NUCLEOTIDE SEQUENCE</scope>
    <source>
        <strain evidence="3">D3-1215</strain>
    </source>
</reference>
<evidence type="ECO:0000259" key="2">
    <source>
        <dbReference type="Pfam" id="PF13439"/>
    </source>
</evidence>
<protein>
    <submittedName>
        <fullName evidence="3">Glycosyltransferase</fullName>
    </submittedName>
</protein>
<comment type="caution">
    <text evidence="3">The sequence shown here is derived from an EMBL/GenBank/DDBJ whole genome shotgun (WGS) entry which is preliminary data.</text>
</comment>
<dbReference type="Proteomes" id="UP000823637">
    <property type="component" value="Unassembled WGS sequence"/>
</dbReference>
<dbReference type="Pfam" id="PF00534">
    <property type="entry name" value="Glycos_transf_1"/>
    <property type="match status" value="1"/>
</dbReference>
<dbReference type="InterPro" id="IPR001296">
    <property type="entry name" value="Glyco_trans_1"/>
</dbReference>
<dbReference type="GO" id="GO:0016757">
    <property type="term" value="F:glycosyltransferase activity"/>
    <property type="evidence" value="ECO:0007669"/>
    <property type="project" value="InterPro"/>
</dbReference>
<proteinExistence type="predicted"/>
<reference evidence="3" key="2">
    <citation type="journal article" date="2021" name="PeerJ">
        <title>Extensive microbial diversity within the chicken gut microbiome revealed by metagenomics and culture.</title>
        <authorList>
            <person name="Gilroy R."/>
            <person name="Ravi A."/>
            <person name="Getino M."/>
            <person name="Pursley I."/>
            <person name="Horton D.L."/>
            <person name="Alikhan N.F."/>
            <person name="Baker D."/>
            <person name="Gharbi K."/>
            <person name="Hall N."/>
            <person name="Watson M."/>
            <person name="Adriaenssens E.M."/>
            <person name="Foster-Nyarko E."/>
            <person name="Jarju S."/>
            <person name="Secka A."/>
            <person name="Antonio M."/>
            <person name="Oren A."/>
            <person name="Chaudhuri R.R."/>
            <person name="La Ragione R."/>
            <person name="Hildebrand F."/>
            <person name="Pallen M.J."/>
        </authorList>
    </citation>
    <scope>NUCLEOTIDE SEQUENCE</scope>
    <source>
        <strain evidence="3">D3-1215</strain>
    </source>
</reference>
<dbReference type="InterPro" id="IPR050194">
    <property type="entry name" value="Glycosyltransferase_grp1"/>
</dbReference>
<accession>A0A9D9EHE7</accession>
<feature type="domain" description="Glycosyltransferase subfamily 4-like N-terminal" evidence="2">
    <location>
        <begin position="29"/>
        <end position="189"/>
    </location>
</feature>
<sequence>MKEKLKILFISRGCPDENFPLNGIFEFDQAKALAASGHEVVFAALDFSRKSKGTLGLSVFSKDGVKVYRFFMPTGVYRRALPLLRMVLDYVYKHIISDCGKPDIVHVHFYFMGAIGTVLKTKYGLPVLHTEHSSKLNKPADEISGLDKKLARKAFSAADMVTCVSKALSLRLEENFGIKSKVIPNIVDDHAFTYRERRKDKAVFDFVSVGRLVPIKNFDKLITAFANAGLGDKTMLNIIGDGPERRNLERTAAIAGVKDKVLFLGAASRDKIAEKFHDSDAFILLSERETFGVAMVEAMYTGLPVISSRCGGPEDFITPDNGILLPDREIETAAKAMREMVLGERLFDPAKIAAGSKELFSARTVGGQITEAYRQCIDICRHT</sequence>
<gene>
    <name evidence="3" type="ORF">IAC32_04605</name>
</gene>
<dbReference type="SUPFAM" id="SSF53756">
    <property type="entry name" value="UDP-Glycosyltransferase/glycogen phosphorylase"/>
    <property type="match status" value="1"/>
</dbReference>
<dbReference type="PANTHER" id="PTHR45947:SF3">
    <property type="entry name" value="SULFOQUINOVOSYL TRANSFERASE SQD2"/>
    <property type="match status" value="1"/>
</dbReference>
<dbReference type="Pfam" id="PF13439">
    <property type="entry name" value="Glyco_transf_4"/>
    <property type="match status" value="1"/>
</dbReference>
<evidence type="ECO:0000259" key="1">
    <source>
        <dbReference type="Pfam" id="PF00534"/>
    </source>
</evidence>
<feature type="domain" description="Glycosyl transferase family 1" evidence="1">
    <location>
        <begin position="199"/>
        <end position="344"/>
    </location>
</feature>
<dbReference type="EMBL" id="JADIMR010000071">
    <property type="protein sequence ID" value="MBO8447008.1"/>
    <property type="molecule type" value="Genomic_DNA"/>
</dbReference>
<organism evidence="3 4">
    <name type="scientific">Candidatus Enterocola intestinipullorum</name>
    <dbReference type="NCBI Taxonomy" id="2840783"/>
    <lineage>
        <taxon>Bacteria</taxon>
        <taxon>Pseudomonadati</taxon>
        <taxon>Bacteroidota</taxon>
        <taxon>Bacteroidia</taxon>
        <taxon>Bacteroidales</taxon>
        <taxon>Candidatus Enterocola</taxon>
    </lineage>
</organism>
<name>A0A9D9EHE7_9BACT</name>
<evidence type="ECO:0000313" key="3">
    <source>
        <dbReference type="EMBL" id="MBO8447008.1"/>
    </source>
</evidence>
<dbReference type="InterPro" id="IPR028098">
    <property type="entry name" value="Glyco_trans_4-like_N"/>
</dbReference>
<evidence type="ECO:0000313" key="4">
    <source>
        <dbReference type="Proteomes" id="UP000823637"/>
    </source>
</evidence>
<dbReference type="Gene3D" id="3.40.50.2000">
    <property type="entry name" value="Glycogen Phosphorylase B"/>
    <property type="match status" value="2"/>
</dbReference>